<feature type="domain" description="Transglutaminase-like" evidence="1">
    <location>
        <begin position="161"/>
        <end position="227"/>
    </location>
</feature>
<evidence type="ECO:0000313" key="3">
    <source>
        <dbReference type="Proteomes" id="UP000320653"/>
    </source>
</evidence>
<name>A0A561QCK7_9HYPH</name>
<comment type="caution">
    <text evidence="2">The sequence shown here is derived from an EMBL/GenBank/DDBJ whole genome shotgun (WGS) entry which is preliminary data.</text>
</comment>
<sequence length="271" mass="30551">MKIRAGFRLGYECEHETAMLLALNIHPSRRADLLTEQVIGFDRPIEAWGYIDAFGNACSRIVAPAGLTTISTEFDIYDDGLPDPLPEHAWQHEIKDLPDEVLVFLLGSRYCDTDRLADFAWRTFSTTPLGWPRVKSILDFAHQRINFNYQNADPLRTAFGGFTDRTGVCRDFAHLAITLCRCMNIPARYCTGYLGDIGVPKDVNPMDFSAWFQVYLGGRWHTVDARHNKPRIGRILMATGRDATDVALTTAFGPAKLKHFEVNTDELPVQA</sequence>
<dbReference type="PANTHER" id="PTHR33490">
    <property type="entry name" value="BLR5614 PROTEIN-RELATED"/>
    <property type="match status" value="1"/>
</dbReference>
<evidence type="ECO:0000259" key="1">
    <source>
        <dbReference type="SMART" id="SM00460"/>
    </source>
</evidence>
<dbReference type="OrthoDB" id="5438043at2"/>
<dbReference type="InterPro" id="IPR002931">
    <property type="entry name" value="Transglutaminase-like"/>
</dbReference>
<accession>A0A561QCK7</accession>
<keyword evidence="3" id="KW-1185">Reference proteome</keyword>
<dbReference type="Gene3D" id="2.60.40.2250">
    <property type="match status" value="1"/>
</dbReference>
<proteinExistence type="predicted"/>
<dbReference type="Gene3D" id="3.10.620.30">
    <property type="match status" value="1"/>
</dbReference>
<dbReference type="Pfam" id="PF01841">
    <property type="entry name" value="Transglut_core"/>
    <property type="match status" value="1"/>
</dbReference>
<dbReference type="GO" id="GO:0008233">
    <property type="term" value="F:peptidase activity"/>
    <property type="evidence" value="ECO:0007669"/>
    <property type="project" value="UniProtKB-KW"/>
</dbReference>
<dbReference type="SUPFAM" id="SSF54001">
    <property type="entry name" value="Cysteine proteinases"/>
    <property type="match status" value="1"/>
</dbReference>
<protein>
    <submittedName>
        <fullName evidence="2">Transglutaminase-like putative cysteine protease</fullName>
    </submittedName>
</protein>
<dbReference type="AlphaFoldDB" id="A0A561QCK7"/>
<evidence type="ECO:0000313" key="2">
    <source>
        <dbReference type="EMBL" id="TWF48072.1"/>
    </source>
</evidence>
<gene>
    <name evidence="2" type="ORF">FHW37_109135</name>
</gene>
<dbReference type="SMART" id="SM00460">
    <property type="entry name" value="TGc"/>
    <property type="match status" value="1"/>
</dbReference>
<dbReference type="RefSeq" id="WP_145641844.1">
    <property type="nucleotide sequence ID" value="NZ_VIWP01000009.1"/>
</dbReference>
<dbReference type="GO" id="GO:0006508">
    <property type="term" value="P:proteolysis"/>
    <property type="evidence" value="ECO:0007669"/>
    <property type="project" value="UniProtKB-KW"/>
</dbReference>
<keyword evidence="2" id="KW-0645">Protease</keyword>
<dbReference type="PANTHER" id="PTHR33490:SF12">
    <property type="entry name" value="BLL5557 PROTEIN"/>
    <property type="match status" value="1"/>
</dbReference>
<dbReference type="EMBL" id="VIWP01000009">
    <property type="protein sequence ID" value="TWF48072.1"/>
    <property type="molecule type" value="Genomic_DNA"/>
</dbReference>
<dbReference type="InterPro" id="IPR038765">
    <property type="entry name" value="Papain-like_cys_pep_sf"/>
</dbReference>
<organism evidence="2 3">
    <name type="scientific">Neorhizobium alkalisoli</name>
    <dbReference type="NCBI Taxonomy" id="528178"/>
    <lineage>
        <taxon>Bacteria</taxon>
        <taxon>Pseudomonadati</taxon>
        <taxon>Pseudomonadota</taxon>
        <taxon>Alphaproteobacteria</taxon>
        <taxon>Hyphomicrobiales</taxon>
        <taxon>Rhizobiaceae</taxon>
        <taxon>Rhizobium/Agrobacterium group</taxon>
        <taxon>Neorhizobium</taxon>
    </lineage>
</organism>
<keyword evidence="2" id="KW-0378">Hydrolase</keyword>
<reference evidence="2 3" key="1">
    <citation type="submission" date="2019-06" db="EMBL/GenBank/DDBJ databases">
        <title>Sorghum-associated microbial communities from plants grown in Nebraska, USA.</title>
        <authorList>
            <person name="Schachtman D."/>
        </authorList>
    </citation>
    <scope>NUCLEOTIDE SEQUENCE [LARGE SCALE GENOMIC DNA]</scope>
    <source>
        <strain evidence="2 3">1225</strain>
    </source>
</reference>
<dbReference type="Proteomes" id="UP000320653">
    <property type="component" value="Unassembled WGS sequence"/>
</dbReference>